<dbReference type="PANTHER" id="PTHR43157:SF31">
    <property type="entry name" value="PHOSPHATIDYLINOSITOL-GLYCAN BIOSYNTHESIS CLASS F PROTEIN"/>
    <property type="match status" value="1"/>
</dbReference>
<dbReference type="GO" id="GO:0016491">
    <property type="term" value="F:oxidoreductase activity"/>
    <property type="evidence" value="ECO:0007669"/>
    <property type="project" value="UniProtKB-KW"/>
</dbReference>
<reference evidence="2 3" key="1">
    <citation type="journal article" date="2017" name="Gigascience">
        <title>Genome sequence of the small brown planthopper, Laodelphax striatellus.</title>
        <authorList>
            <person name="Zhu J."/>
            <person name="Jiang F."/>
            <person name="Wang X."/>
            <person name="Yang P."/>
            <person name="Bao Y."/>
            <person name="Zhao W."/>
            <person name="Wang W."/>
            <person name="Lu H."/>
            <person name="Wang Q."/>
            <person name="Cui N."/>
            <person name="Li J."/>
            <person name="Chen X."/>
            <person name="Luo L."/>
            <person name="Yu J."/>
            <person name="Kang L."/>
            <person name="Cui F."/>
        </authorList>
    </citation>
    <scope>NUCLEOTIDE SEQUENCE [LARGE SCALE GENOMIC DNA]</scope>
    <source>
        <strain evidence="2">Lst14</strain>
    </source>
</reference>
<comment type="caution">
    <text evidence="2">The sequence shown here is derived from an EMBL/GenBank/DDBJ whole genome shotgun (WGS) entry which is preliminary data.</text>
</comment>
<protein>
    <submittedName>
        <fullName evidence="2">Uncharacterized protein</fullName>
    </submittedName>
</protein>
<dbReference type="InterPro" id="IPR002347">
    <property type="entry name" value="SDR_fam"/>
</dbReference>
<dbReference type="Proteomes" id="UP000291343">
    <property type="component" value="Unassembled WGS sequence"/>
</dbReference>
<dbReference type="Pfam" id="PF00106">
    <property type="entry name" value="adh_short"/>
    <property type="match status" value="1"/>
</dbReference>
<keyword evidence="3" id="KW-1185">Reference proteome</keyword>
<evidence type="ECO:0000313" key="3">
    <source>
        <dbReference type="Proteomes" id="UP000291343"/>
    </source>
</evidence>
<gene>
    <name evidence="2" type="ORF">LSTR_LSTR012936</name>
</gene>
<evidence type="ECO:0000313" key="2">
    <source>
        <dbReference type="EMBL" id="RZF45764.1"/>
    </source>
</evidence>
<dbReference type="Gene3D" id="3.40.50.720">
    <property type="entry name" value="NAD(P)-binding Rossmann-like Domain"/>
    <property type="match status" value="1"/>
</dbReference>
<proteinExistence type="predicted"/>
<dbReference type="SUPFAM" id="SSF51735">
    <property type="entry name" value="NAD(P)-binding Rossmann-fold domains"/>
    <property type="match status" value="1"/>
</dbReference>
<dbReference type="AlphaFoldDB" id="A0A482XJB6"/>
<dbReference type="InParanoid" id="A0A482XJB6"/>
<organism evidence="2 3">
    <name type="scientific">Laodelphax striatellus</name>
    <name type="common">Small brown planthopper</name>
    <name type="synonym">Delphax striatella</name>
    <dbReference type="NCBI Taxonomy" id="195883"/>
    <lineage>
        <taxon>Eukaryota</taxon>
        <taxon>Metazoa</taxon>
        <taxon>Ecdysozoa</taxon>
        <taxon>Arthropoda</taxon>
        <taxon>Hexapoda</taxon>
        <taxon>Insecta</taxon>
        <taxon>Pterygota</taxon>
        <taxon>Neoptera</taxon>
        <taxon>Paraneoptera</taxon>
        <taxon>Hemiptera</taxon>
        <taxon>Auchenorrhyncha</taxon>
        <taxon>Fulgoroidea</taxon>
        <taxon>Delphacidae</taxon>
        <taxon>Criomorphinae</taxon>
        <taxon>Laodelphax</taxon>
    </lineage>
</organism>
<dbReference type="STRING" id="195883.A0A482XJB6"/>
<dbReference type="OrthoDB" id="191139at2759"/>
<name>A0A482XJB6_LAOST</name>
<sequence>MNCPRSLTEDGIETQLGVNHMGHFLLTNLLLDKLKASAPSRIITLCDSAYHKGVINAVDLNSETEYDGNKAYLQSKLANMLFTEKLSRDLEGSGVTVNSVDPGTVDTQLLRHTSFNKSIISSIFVKPFMWPFIKSARQGGQAVVYAALDPNLEKVTGKCLKYKAEAKIAPVALDTKMSEWLWIVSSTWTDTENRKDKIS</sequence>
<dbReference type="PANTHER" id="PTHR43157">
    <property type="entry name" value="PHOSPHATIDYLINOSITOL-GLYCAN BIOSYNTHESIS CLASS F PROTEIN-RELATED"/>
    <property type="match status" value="1"/>
</dbReference>
<dbReference type="EMBL" id="QKKF02008217">
    <property type="protein sequence ID" value="RZF45764.1"/>
    <property type="molecule type" value="Genomic_DNA"/>
</dbReference>
<keyword evidence="1" id="KW-0560">Oxidoreductase</keyword>
<dbReference type="SMR" id="A0A482XJB6"/>
<evidence type="ECO:0000256" key="1">
    <source>
        <dbReference type="ARBA" id="ARBA00023002"/>
    </source>
</evidence>
<accession>A0A482XJB6</accession>
<dbReference type="InterPro" id="IPR036291">
    <property type="entry name" value="NAD(P)-bd_dom_sf"/>
</dbReference>